<reference evidence="1 2" key="1">
    <citation type="journal article" date="2019" name="Int. J. Syst. Evol. Microbiol.">
        <title>Capsulimonas corticalis gen. nov., sp. nov., an aerobic capsulated bacterium, of a novel bacterial order, Capsulimonadales ord. nov., of the class Armatimonadia of the phylum Armatimonadetes.</title>
        <authorList>
            <person name="Li J."/>
            <person name="Kudo C."/>
            <person name="Tonouchi A."/>
        </authorList>
    </citation>
    <scope>NUCLEOTIDE SEQUENCE [LARGE SCALE GENOMIC DNA]</scope>
    <source>
        <strain evidence="1 2">AX-7</strain>
    </source>
</reference>
<dbReference type="AlphaFoldDB" id="A0A402CUF6"/>
<name>A0A402CUF6_9BACT</name>
<evidence type="ECO:0000313" key="1">
    <source>
        <dbReference type="EMBL" id="BDI28983.1"/>
    </source>
</evidence>
<organism evidence="1 2">
    <name type="scientific">Capsulimonas corticalis</name>
    <dbReference type="NCBI Taxonomy" id="2219043"/>
    <lineage>
        <taxon>Bacteria</taxon>
        <taxon>Bacillati</taxon>
        <taxon>Armatimonadota</taxon>
        <taxon>Armatimonadia</taxon>
        <taxon>Capsulimonadales</taxon>
        <taxon>Capsulimonadaceae</taxon>
        <taxon>Capsulimonas</taxon>
    </lineage>
</organism>
<dbReference type="OrthoDB" id="273007at2"/>
<dbReference type="KEGG" id="ccot:CCAX7_10340"/>
<gene>
    <name evidence="1" type="ORF">CCAX7_10340</name>
</gene>
<protein>
    <submittedName>
        <fullName evidence="1">Uncharacterized protein</fullName>
    </submittedName>
</protein>
<accession>A0A402CUF6</accession>
<dbReference type="RefSeq" id="WP_119321034.1">
    <property type="nucleotide sequence ID" value="NZ_AP025739.1"/>
</dbReference>
<sequence length="280" mass="32220">MIDPTIEALLQGLSPSSTSLLEWLKPIIDDSMLRDIAYADYGLNEEEYFAALVPIRDGHKIPDPLPWFPREALHLRRWSEPDDPVWKPHNLGPNNEMNRAGLIWKPQARGERGHWIRFFSCAVLLRAADDVESQDYITEENDTLIQFIASALRLGADAVDHALRLLYWRTLRMSSDKYEYPFFAMAILLLRVTQFEKGSNAKELQMLADWVIAEEARGRLEIWRVESEEWLLGLTNFDQRHDRWREVASAVLMDPSTGIPEPAASTLREVAGRIAPRRNA</sequence>
<evidence type="ECO:0000313" key="2">
    <source>
        <dbReference type="Proteomes" id="UP000287394"/>
    </source>
</evidence>
<keyword evidence="2" id="KW-1185">Reference proteome</keyword>
<dbReference type="EMBL" id="AP025739">
    <property type="protein sequence ID" value="BDI28983.1"/>
    <property type="molecule type" value="Genomic_DNA"/>
</dbReference>
<dbReference type="Proteomes" id="UP000287394">
    <property type="component" value="Chromosome"/>
</dbReference>
<proteinExistence type="predicted"/>